<comment type="catalytic activity">
    <reaction evidence="28">
        <text>(2E)-hexenoyl-[ACP] + NADPH + H(+) = hexanoyl-[ACP] + NADP(+)</text>
        <dbReference type="Rhea" id="RHEA:41832"/>
        <dbReference type="Rhea" id="RHEA-COMP:9631"/>
        <dbReference type="Rhea" id="RHEA-COMP:9632"/>
        <dbReference type="ChEBI" id="CHEBI:15378"/>
        <dbReference type="ChEBI" id="CHEBI:57783"/>
        <dbReference type="ChEBI" id="CHEBI:58349"/>
        <dbReference type="ChEBI" id="CHEBI:78458"/>
        <dbReference type="ChEBI" id="CHEBI:78459"/>
    </reaction>
    <physiologicalReaction direction="left-to-right" evidence="28">
        <dbReference type="Rhea" id="RHEA:41833"/>
    </physiologicalReaction>
</comment>
<evidence type="ECO:0000256" key="17">
    <source>
        <dbReference type="ARBA" id="ARBA00023401"/>
    </source>
</evidence>
<protein>
    <submittedName>
        <fullName evidence="55">Uncharacterized protein</fullName>
    </submittedName>
</protein>
<dbReference type="Gene3D" id="3.40.366.10">
    <property type="entry name" value="Malonyl-Coenzyme A Acyl Carrier Protein, domain 2"/>
    <property type="match status" value="1"/>
</dbReference>
<evidence type="ECO:0000313" key="56">
    <source>
        <dbReference type="Proteomes" id="UP000027265"/>
    </source>
</evidence>
<dbReference type="InterPro" id="IPR057326">
    <property type="entry name" value="KR_dom"/>
</dbReference>
<dbReference type="PROSITE" id="PS50075">
    <property type="entry name" value="CARRIER"/>
    <property type="match status" value="1"/>
</dbReference>
<feature type="domain" description="PKS/mFAS DH" evidence="54">
    <location>
        <begin position="923"/>
        <end position="1221"/>
    </location>
</feature>
<keyword evidence="5" id="KW-0702">S-nitrosylation</keyword>
<comment type="catalytic activity">
    <reaction evidence="46">
        <text>3-oxooctanoyl-[ACP] + NADPH + H(+) = (3R)-hydroxyoctanoyl-[ACP] + NADP(+)</text>
        <dbReference type="Rhea" id="RHEA:41840"/>
        <dbReference type="Rhea" id="RHEA-COMP:9633"/>
        <dbReference type="Rhea" id="RHEA-COMP:9634"/>
        <dbReference type="ChEBI" id="CHEBI:15378"/>
        <dbReference type="ChEBI" id="CHEBI:57783"/>
        <dbReference type="ChEBI" id="CHEBI:58349"/>
        <dbReference type="ChEBI" id="CHEBI:78460"/>
        <dbReference type="ChEBI" id="CHEBI:78461"/>
    </reaction>
    <physiologicalReaction direction="left-to-right" evidence="46">
        <dbReference type="Rhea" id="RHEA:41841"/>
    </physiologicalReaction>
</comment>
<comment type="catalytic activity">
    <reaction evidence="38">
        <text>holo-[ACP] + acetyl-CoA = acetyl-[ACP] + CoA</text>
        <dbReference type="Rhea" id="RHEA:41788"/>
        <dbReference type="Rhea" id="RHEA-COMP:9621"/>
        <dbReference type="Rhea" id="RHEA-COMP:9685"/>
        <dbReference type="ChEBI" id="CHEBI:57287"/>
        <dbReference type="ChEBI" id="CHEBI:57288"/>
        <dbReference type="ChEBI" id="CHEBI:64479"/>
        <dbReference type="ChEBI" id="CHEBI:78446"/>
        <dbReference type="EC" id="2.3.1.38"/>
    </reaction>
    <physiologicalReaction direction="left-to-right" evidence="38">
        <dbReference type="Rhea" id="RHEA:41789"/>
    </physiologicalReaction>
</comment>
<evidence type="ECO:0000256" key="43">
    <source>
        <dbReference type="ARBA" id="ARBA00049171"/>
    </source>
</evidence>
<dbReference type="InterPro" id="IPR032821">
    <property type="entry name" value="PKS_assoc"/>
</dbReference>
<dbReference type="InterPro" id="IPR036736">
    <property type="entry name" value="ACP-like_sf"/>
</dbReference>
<dbReference type="Pfam" id="PF08242">
    <property type="entry name" value="Methyltransf_12"/>
    <property type="match status" value="1"/>
</dbReference>
<comment type="catalytic activity">
    <reaction evidence="20">
        <text>3-oxooctadecanoyl-[ACP] + NADPH + H(+) = (3R)-hydroxyoctadecanoyl-[ACP] + NADP(+)</text>
        <dbReference type="Rhea" id="RHEA:41920"/>
        <dbReference type="Rhea" id="RHEA-COMP:9653"/>
        <dbReference type="Rhea" id="RHEA-COMP:9654"/>
        <dbReference type="ChEBI" id="CHEBI:15378"/>
        <dbReference type="ChEBI" id="CHEBI:57783"/>
        <dbReference type="ChEBI" id="CHEBI:58349"/>
        <dbReference type="ChEBI" id="CHEBI:78487"/>
        <dbReference type="ChEBI" id="CHEBI:78488"/>
    </reaction>
    <physiologicalReaction direction="left-to-right" evidence="20">
        <dbReference type="Rhea" id="RHEA:41921"/>
    </physiologicalReaction>
</comment>
<evidence type="ECO:0000256" key="14">
    <source>
        <dbReference type="ARBA" id="ARBA00023394"/>
    </source>
</evidence>
<evidence type="ECO:0000259" key="52">
    <source>
        <dbReference type="PROSITE" id="PS50075"/>
    </source>
</evidence>
<dbReference type="GO" id="GO:0004312">
    <property type="term" value="F:fatty acid synthase activity"/>
    <property type="evidence" value="ECO:0007669"/>
    <property type="project" value="TreeGrafter"/>
</dbReference>
<dbReference type="InterPro" id="IPR018201">
    <property type="entry name" value="Ketoacyl_synth_AS"/>
</dbReference>
<evidence type="ECO:0000256" key="11">
    <source>
        <dbReference type="ARBA" id="ARBA00023351"/>
    </source>
</evidence>
<evidence type="ECO:0000256" key="26">
    <source>
        <dbReference type="ARBA" id="ARBA00047578"/>
    </source>
</evidence>
<evidence type="ECO:0000256" key="34">
    <source>
        <dbReference type="ARBA" id="ARBA00048420"/>
    </source>
</evidence>
<dbReference type="Pfam" id="PF02801">
    <property type="entry name" value="Ketoacyl-synt_C"/>
    <property type="match status" value="1"/>
</dbReference>
<dbReference type="InterPro" id="IPR042104">
    <property type="entry name" value="PKS_dehydratase_sf"/>
</dbReference>
<keyword evidence="8" id="KW-0456">Lyase</keyword>
<keyword evidence="7" id="KW-0843">Virulence</keyword>
<comment type="catalytic activity">
    <reaction evidence="43">
        <text>(2E)-tetradecenoyl-[ACP] + NADPH + H(+) = tetradecanoyl-[ACP] + NADP(+)</text>
        <dbReference type="Rhea" id="RHEA:41896"/>
        <dbReference type="Rhea" id="RHEA-COMP:9647"/>
        <dbReference type="Rhea" id="RHEA-COMP:9648"/>
        <dbReference type="ChEBI" id="CHEBI:15378"/>
        <dbReference type="ChEBI" id="CHEBI:57783"/>
        <dbReference type="ChEBI" id="CHEBI:58349"/>
        <dbReference type="ChEBI" id="CHEBI:78475"/>
        <dbReference type="ChEBI" id="CHEBI:78477"/>
    </reaction>
    <physiologicalReaction direction="left-to-right" evidence="43">
        <dbReference type="Rhea" id="RHEA:41897"/>
    </physiologicalReaction>
</comment>
<dbReference type="InterPro" id="IPR001031">
    <property type="entry name" value="Thioesterase"/>
</dbReference>
<gene>
    <name evidence="55" type="ORF">JAAARDRAFT_57854</name>
</gene>
<dbReference type="InterPro" id="IPR029058">
    <property type="entry name" value="AB_hydrolase_fold"/>
</dbReference>
<comment type="catalytic activity">
    <reaction evidence="17">
        <text>(3R)-hydroxyhexadecanoyl-[ACP] = (2E)-hexadecenoyl-[ACP] + H2O</text>
        <dbReference type="Rhea" id="RHEA:41908"/>
        <dbReference type="Rhea" id="RHEA-COMP:9650"/>
        <dbReference type="Rhea" id="RHEA-COMP:9651"/>
        <dbReference type="ChEBI" id="CHEBI:15377"/>
        <dbReference type="ChEBI" id="CHEBI:78480"/>
        <dbReference type="ChEBI" id="CHEBI:78481"/>
    </reaction>
    <physiologicalReaction direction="left-to-right" evidence="17">
        <dbReference type="Rhea" id="RHEA:41909"/>
    </physiologicalReaction>
</comment>
<dbReference type="SUPFAM" id="SSF51735">
    <property type="entry name" value="NAD(P)-binding Rossmann-fold domains"/>
    <property type="match status" value="1"/>
</dbReference>
<comment type="catalytic activity">
    <reaction evidence="35">
        <text>a fatty acyl-[ACP] + malonyl-[ACP] + H(+) = a 3-oxoacyl-[ACP] + holo-[ACP] + CO2</text>
        <dbReference type="Rhea" id="RHEA:22836"/>
        <dbReference type="Rhea" id="RHEA-COMP:9623"/>
        <dbReference type="Rhea" id="RHEA-COMP:9685"/>
        <dbReference type="Rhea" id="RHEA-COMP:9916"/>
        <dbReference type="Rhea" id="RHEA-COMP:14125"/>
        <dbReference type="ChEBI" id="CHEBI:15378"/>
        <dbReference type="ChEBI" id="CHEBI:16526"/>
        <dbReference type="ChEBI" id="CHEBI:64479"/>
        <dbReference type="ChEBI" id="CHEBI:78449"/>
        <dbReference type="ChEBI" id="CHEBI:78776"/>
        <dbReference type="ChEBI" id="CHEBI:138651"/>
        <dbReference type="EC" id="2.3.1.41"/>
    </reaction>
    <physiologicalReaction direction="left-to-right" evidence="35">
        <dbReference type="Rhea" id="RHEA:22837"/>
    </physiologicalReaction>
</comment>
<dbReference type="Pfam" id="PF16197">
    <property type="entry name" value="KAsynt_C_assoc"/>
    <property type="match status" value="1"/>
</dbReference>
<evidence type="ECO:0000256" key="10">
    <source>
        <dbReference type="ARBA" id="ARBA00023332"/>
    </source>
</evidence>
<evidence type="ECO:0000256" key="32">
    <source>
        <dbReference type="ARBA" id="ARBA00048281"/>
    </source>
</evidence>
<evidence type="ECO:0000256" key="20">
    <source>
        <dbReference type="ARBA" id="ARBA00047300"/>
    </source>
</evidence>
<evidence type="ECO:0000256" key="15">
    <source>
        <dbReference type="ARBA" id="ARBA00023398"/>
    </source>
</evidence>
<comment type="catalytic activity">
    <reaction evidence="32">
        <text>(2E)-dodecenoyl-[ACP] + NADPH + H(+) = dodecanoyl-[ACP] + NADP(+)</text>
        <dbReference type="Rhea" id="RHEA:41880"/>
        <dbReference type="Rhea" id="RHEA-COMP:9643"/>
        <dbReference type="Rhea" id="RHEA-COMP:9644"/>
        <dbReference type="ChEBI" id="CHEBI:15378"/>
        <dbReference type="ChEBI" id="CHEBI:57783"/>
        <dbReference type="ChEBI" id="CHEBI:58349"/>
        <dbReference type="ChEBI" id="CHEBI:65264"/>
        <dbReference type="ChEBI" id="CHEBI:78472"/>
    </reaction>
    <physiologicalReaction direction="left-to-right" evidence="32">
        <dbReference type="Rhea" id="RHEA:41881"/>
    </physiologicalReaction>
</comment>
<dbReference type="InterPro" id="IPR016035">
    <property type="entry name" value="Acyl_Trfase/lysoPLipase"/>
</dbReference>
<dbReference type="SUPFAM" id="SSF50129">
    <property type="entry name" value="GroES-like"/>
    <property type="match status" value="1"/>
</dbReference>
<dbReference type="Pfam" id="PF00550">
    <property type="entry name" value="PP-binding"/>
    <property type="match status" value="1"/>
</dbReference>
<dbReference type="HOGENOM" id="CLU_000022_31_1_1"/>
<dbReference type="InterPro" id="IPR049551">
    <property type="entry name" value="PKS_DH_C"/>
</dbReference>
<feature type="region of interest" description="Disordered" evidence="51">
    <location>
        <begin position="1580"/>
        <end position="1616"/>
    </location>
</feature>
<comment type="catalytic activity">
    <reaction evidence="34">
        <text>(2E)-octenoyl-[ACP] + NADPH + H(+) = octanoyl-[ACP] + NADP(+)</text>
        <dbReference type="Rhea" id="RHEA:41848"/>
        <dbReference type="Rhea" id="RHEA-COMP:9635"/>
        <dbReference type="Rhea" id="RHEA-COMP:9636"/>
        <dbReference type="ChEBI" id="CHEBI:15378"/>
        <dbReference type="ChEBI" id="CHEBI:57783"/>
        <dbReference type="ChEBI" id="CHEBI:58349"/>
        <dbReference type="ChEBI" id="CHEBI:78462"/>
        <dbReference type="ChEBI" id="CHEBI:78463"/>
    </reaction>
    <physiologicalReaction direction="left-to-right" evidence="34">
        <dbReference type="Rhea" id="RHEA:41849"/>
    </physiologicalReaction>
</comment>
<comment type="catalytic activity">
    <reaction evidence="12">
        <text>(3R)-hydroxyhexanoyl-[ACP] = (2E)-hexenoyl-[ACP] + H2O</text>
        <dbReference type="Rhea" id="RHEA:41828"/>
        <dbReference type="Rhea" id="RHEA-COMP:9630"/>
        <dbReference type="Rhea" id="RHEA-COMP:9631"/>
        <dbReference type="ChEBI" id="CHEBI:15377"/>
        <dbReference type="ChEBI" id="CHEBI:78457"/>
        <dbReference type="ChEBI" id="CHEBI:78458"/>
    </reaction>
    <physiologicalReaction direction="left-to-right" evidence="12">
        <dbReference type="Rhea" id="RHEA:41829"/>
    </physiologicalReaction>
</comment>
<feature type="region of interest" description="C-terminal hotdog fold" evidence="50">
    <location>
        <begin position="1068"/>
        <end position="1221"/>
    </location>
</feature>
<comment type="catalytic activity">
    <reaction evidence="14">
        <text>a (3R)-hydroxyacyl-[ACP] = a (2E)-enoyl-[ACP] + H2O</text>
        <dbReference type="Rhea" id="RHEA:13097"/>
        <dbReference type="Rhea" id="RHEA-COMP:9925"/>
        <dbReference type="Rhea" id="RHEA-COMP:9945"/>
        <dbReference type="ChEBI" id="CHEBI:15377"/>
        <dbReference type="ChEBI" id="CHEBI:78784"/>
        <dbReference type="ChEBI" id="CHEBI:78827"/>
        <dbReference type="EC" id="4.2.1.59"/>
    </reaction>
    <physiologicalReaction direction="left-to-right" evidence="14">
        <dbReference type="Rhea" id="RHEA:13098"/>
    </physiologicalReaction>
</comment>
<evidence type="ECO:0000256" key="3">
    <source>
        <dbReference type="ARBA" id="ARBA00022553"/>
    </source>
</evidence>
<dbReference type="Gene3D" id="3.40.50.720">
    <property type="entry name" value="NAD(P)-binding Rossmann-like Domain"/>
    <property type="match status" value="1"/>
</dbReference>
<comment type="catalytic activity">
    <reaction evidence="24">
        <text>tetradecanoyl-[ACP] + malonyl-[ACP] + H(+) = 3-oxohexadecanoyl-[ACP] + holo-[ACP] + CO2</text>
        <dbReference type="Rhea" id="RHEA:41900"/>
        <dbReference type="Rhea" id="RHEA-COMP:9623"/>
        <dbReference type="Rhea" id="RHEA-COMP:9648"/>
        <dbReference type="Rhea" id="RHEA-COMP:9649"/>
        <dbReference type="Rhea" id="RHEA-COMP:9685"/>
        <dbReference type="ChEBI" id="CHEBI:15378"/>
        <dbReference type="ChEBI" id="CHEBI:16526"/>
        <dbReference type="ChEBI" id="CHEBI:64479"/>
        <dbReference type="ChEBI" id="CHEBI:78449"/>
        <dbReference type="ChEBI" id="CHEBI:78477"/>
        <dbReference type="ChEBI" id="CHEBI:78478"/>
    </reaction>
    <physiologicalReaction direction="left-to-right" evidence="24">
        <dbReference type="Rhea" id="RHEA:41901"/>
    </physiologicalReaction>
</comment>
<dbReference type="SUPFAM" id="SSF52151">
    <property type="entry name" value="FabD/lysophospholipase-like"/>
    <property type="match status" value="1"/>
</dbReference>
<dbReference type="Gene3D" id="3.40.50.150">
    <property type="entry name" value="Vaccinia Virus protein VP39"/>
    <property type="match status" value="1"/>
</dbReference>
<evidence type="ECO:0000256" key="30">
    <source>
        <dbReference type="ARBA" id="ARBA00047961"/>
    </source>
</evidence>
<comment type="catalytic activity">
    <reaction evidence="11">
        <text>(3R)-hydroxydodecanoyl-[ACP] = (2E)-dodecenoyl-[ACP] + H2O</text>
        <dbReference type="Rhea" id="RHEA:41876"/>
        <dbReference type="Rhea" id="RHEA-COMP:9642"/>
        <dbReference type="Rhea" id="RHEA-COMP:9643"/>
        <dbReference type="ChEBI" id="CHEBI:15377"/>
        <dbReference type="ChEBI" id="CHEBI:78470"/>
        <dbReference type="ChEBI" id="CHEBI:78472"/>
    </reaction>
    <physiologicalReaction direction="left-to-right" evidence="11">
        <dbReference type="Rhea" id="RHEA:41877"/>
    </physiologicalReaction>
</comment>
<evidence type="ECO:0000256" key="19">
    <source>
        <dbReference type="ARBA" id="ARBA00023442"/>
    </source>
</evidence>
<dbReference type="SUPFAM" id="SSF47336">
    <property type="entry name" value="ACP-like"/>
    <property type="match status" value="1"/>
</dbReference>
<evidence type="ECO:0000256" key="4">
    <source>
        <dbReference type="ARBA" id="ARBA00022679"/>
    </source>
</evidence>
<dbReference type="Pfam" id="PF08659">
    <property type="entry name" value="KR"/>
    <property type="match status" value="1"/>
</dbReference>
<evidence type="ECO:0000256" key="7">
    <source>
        <dbReference type="ARBA" id="ARBA00023026"/>
    </source>
</evidence>
<evidence type="ECO:0000256" key="37">
    <source>
        <dbReference type="ARBA" id="ARBA00048650"/>
    </source>
</evidence>
<dbReference type="InterPro" id="IPR011032">
    <property type="entry name" value="GroES-like_sf"/>
</dbReference>
<dbReference type="Pfam" id="PF00975">
    <property type="entry name" value="Thioesterase"/>
    <property type="match status" value="1"/>
</dbReference>
<keyword evidence="3" id="KW-0597">Phosphoprotein</keyword>
<dbReference type="GO" id="GO:0016297">
    <property type="term" value="F:fatty acyl-[ACP] hydrolase activity"/>
    <property type="evidence" value="ECO:0007669"/>
    <property type="project" value="UniProtKB-EC"/>
</dbReference>
<dbReference type="Gene3D" id="3.90.180.10">
    <property type="entry name" value="Medium-chain alcohol dehydrogenases, catalytic domain"/>
    <property type="match status" value="1"/>
</dbReference>
<evidence type="ECO:0000256" key="48">
    <source>
        <dbReference type="ARBA" id="ARBA00049521"/>
    </source>
</evidence>
<dbReference type="OrthoDB" id="329835at2759"/>
<comment type="pathway">
    <text evidence="1">Lipid metabolism.</text>
</comment>
<evidence type="ECO:0000256" key="23">
    <source>
        <dbReference type="ARBA" id="ARBA00047440"/>
    </source>
</evidence>
<dbReference type="SMART" id="SM00825">
    <property type="entry name" value="PKS_KS"/>
    <property type="match status" value="1"/>
</dbReference>
<dbReference type="SMART" id="SM00822">
    <property type="entry name" value="PKS_KR"/>
    <property type="match status" value="1"/>
</dbReference>
<dbReference type="InterPro" id="IPR014030">
    <property type="entry name" value="Ketoacyl_synth_N"/>
</dbReference>
<evidence type="ECO:0000256" key="1">
    <source>
        <dbReference type="ARBA" id="ARBA00005189"/>
    </source>
</evidence>
<dbReference type="Pfam" id="PF14765">
    <property type="entry name" value="PS-DH"/>
    <property type="match status" value="1"/>
</dbReference>
<evidence type="ECO:0000256" key="13">
    <source>
        <dbReference type="ARBA" id="ARBA00023388"/>
    </source>
</evidence>
<comment type="catalytic activity">
    <reaction evidence="23">
        <text>3-oxodecanoyl-[ACP] + NADPH + H(+) = (3R)-hydroxydecanoyl-[ACP] + NADP(+)</text>
        <dbReference type="Rhea" id="RHEA:41856"/>
        <dbReference type="Rhea" id="RHEA-COMP:9637"/>
        <dbReference type="Rhea" id="RHEA-COMP:9638"/>
        <dbReference type="ChEBI" id="CHEBI:15378"/>
        <dbReference type="ChEBI" id="CHEBI:57783"/>
        <dbReference type="ChEBI" id="CHEBI:58349"/>
        <dbReference type="ChEBI" id="CHEBI:78464"/>
        <dbReference type="ChEBI" id="CHEBI:78466"/>
    </reaction>
    <physiologicalReaction direction="left-to-right" evidence="23">
        <dbReference type="Rhea" id="RHEA:41857"/>
    </physiologicalReaction>
</comment>
<dbReference type="Gene3D" id="3.10.129.110">
    <property type="entry name" value="Polyketide synthase dehydratase"/>
    <property type="match status" value="1"/>
</dbReference>
<feature type="active site" description="Proton acceptor; for dehydratase activity" evidence="50">
    <location>
        <position position="955"/>
    </location>
</feature>
<dbReference type="InParanoid" id="A0A067PTN1"/>
<evidence type="ECO:0000256" key="35">
    <source>
        <dbReference type="ARBA" id="ARBA00048506"/>
    </source>
</evidence>
<sequence length="2749" mass="297854">MAILSKPAPPPSYTNPDPRALAIVGMSISAPGGEDADHGLDTVEFFEFLTKRGNGSIRVPTERWNADAYYGTGPGQICTTKGGFIPDICMTDVQEFGVAAAEAAQIAITQANVLHQAFNALQRSGVDFRGTTTGVYVGCAGGGATCELDITECREYYMTGTSLSITANRVSFVFDMMGPSLPVDTACSSSLTAMHLAAQAVRNGECDQAVVAGVNLILGPLETSSFSQLGVLSPDGISKSFDESANGYARGDVISAVIIKRHDLAIADRDHIHAVLVGTALTSCGSLMGSITTPSPEAQIQAIRNAYADAKLAPYMADFVELHGTGTTVGDSLEANAAGSVFSEGRDGREIVIGSVKSNIGHGEMGAYMSSLVKAVMMLEQGAILPNGYFEKPSPKINFEEYNLRVPVTTEKLIPARPELGAIVSVSSFGFGGSCGHTVLRSHEKRPTLPDYDNGSAREGPFLFAVGGWSPKAVNSLINTYRSEYASEAPEALSEHLSSRARQAPFRSFAVADSIEEAKFPDSAVVAKRPPPLIFCFSGQGPQHWAMGRELFNRYTVFRESILASDAVHRDYTGVSFLEETGLFMSDPPQGRPLQTMLLWPADVISIGIAYFQIALYDLLVSLGMKPTAVVGHSIGETAVLYASGAMPREMAIKIAIARGRALKIVDSIGGTMVALSGADAQTVQDHIEAAIDIASETIIKPGDALHIAAYNSPTDIGVSGPENLVNELTNFVENWVDGVKATKLRVSTAVHSPYVDPCEIPYRAELAEIFAQHPGPHVPVIPTMSTVTGSFVNQEYTIDYLWENLRRPVKFSPAISAMVHKYGEASTFIEVAPHPVLSAYLRTLGASEVVAGSKRPPSARHLKPGVKPPTEVNTLLESLGQLLLCGVNAINFAKLNGCPPTRLQGPAYPFQKKFRPFAPNVPTHVMKQLPRHRPLNSERLRVSAQLPEEWMGHHVIDHSNIIPAAAYIEMLLEFPGVTMVWDCHFEAACMLDPSFPAVTIEVKKDGHFATIRSSTGLETMQGDLAWTSSAPAFDVQHAWGKLGYGIPELGSRSLAHVDVEAVMERCPYSHTRDELYDDISGFAQFGPEFMRINRAVANETEALCWIKGSTGLNQTDYHLHPAILDACLQSAIVWNLQHEKINVGDAQRDFLLPHSLERAFRNDGSTLPLNFPEEFPVFARMTEWTPDSWVLDAYLLAENGDVLFSIEGLRFERVQQGAPWPKNRFTMEWQPYVVPEDTSLVGLSLDGVSAKSEEVLLLQTLDRLAISYTQDLMTRLPHDFTVSTPDRQRYLQWCRSQASKIPEGPPAGLQVPAQLKEKYSVLFELSERVGKGQAEICSSSTATVDLLFTDDIMSRIYEYCPFRGPVFEKVASEFVALVRRVAACGKRVIRVLEVGAGTGRLTALLGQELVDAGLTGVYVDYVCTDISISLAQEASAHTPWMTVTPMALDLTVPLADQNLDPASFDIVTAFDVIHATPSITDTLTTLRHLLVPGGYLAVVELDGSAFTSNSHGSVWIFGGFREWFGVLDERHSAAHCTLDRSDWQDVLAECNFSTAFWVAKNRVNVVDHLMFISQKRNNPSDPLTSLPISGSSSPSSLSLCSDSEPGTPPEVQPTPVLKVDGIPLSVITPPRTPTPLASGEIIAALTEVAAGQELPTPPGPTTFIIHFVCGDELRLVSLFSGLDSNLSHTIWLHTTTEVENATLVGLARSLRHEFSLFKIFLILFPPSWSSLRQNDFIQSRLRPLPWIDAEVKVEEDGSVQVARIVAAPSPSVTENAEANVLYFDLDDQRINVWRGFPPHLGADDVEVAVSVISASPTFPNCSEFSGVIVGTGPGVDNSEYVLGARVFGLAPSPKGNVIICPARCVAALPKRWSLLSSAALVGRLTLASLVNDVVQPPHPPETAVLLHAGQGSPASFAVYRALIHKSLSIRVTLDDPAFDKSFTQSGKNDAPVRSDNVSGWSLSFRKQARGGFRYAFVFDATHDILRETASLLHPRGTIVCIGSEDVTPPVNLKFSQRFISVSYDHLATDMCLRECLANVPSKLMAQLAPRNTVVTLHHGDRLEDAIAETAPDRCLLVDFETQSPDVPVFKGGIRPGTQAFDPRKAYVVIGGIGGLGVAIARLLVELGARHIVLTSRSGEKGFEDGRLIREKKVLVALRSVPGVKIDLVALDCLDVKGTKTLFESLPCVGGIFHVAVRLNDALFTSMTTSNDWEMVYDVKVRGFQVLLQAVDPETVDFIVLTSSMASTLGSPGQANYAAAQTWMEAIAAKIPNATTITVPPLTDGGVFVRSMPKGNSRNAALDKYKALGMTGYQLAHHCVEAIWSIGTANPISLYIPPTNWKKTIEIGVPSYHLSLLRHLLVKETNEGADKGAAEQTIKAACAMVLSLEINDVEDNVPLSSYGLDSLTSVRLSGILKAHFDLNVTQLQLLGGNMTVGRLEVIREEQANSASTSSLKEVTEGGPMSSNDMLQEDLGNTVIRLNRVTEGKPVFIMHGAGGGVLVLQKMAELLPFPVYGVQDTVEAPISGTLRRLSEFYTQKIREKQPEGPYRLAGFSFGTALALDMAMILQDQGETVESIVMLDGAPTLFQRPKFKAYTLANIASGSIRGDILEIVEDMVNSDALEGAGDLHTQFKKHFTEGDSGPAWIRRFCSAYTAHVLLGVRATIAYERYINSADRTTYEKPWPTSRTVLIKGTDGVGSQSYSEGASEAFDLDKFTDTVEVYSLEGTHFSILHPNSGIAEVLMDVYGA</sequence>
<dbReference type="GO" id="GO:0004315">
    <property type="term" value="F:3-oxoacyl-[acyl-carrier-protein] synthase activity"/>
    <property type="evidence" value="ECO:0007669"/>
    <property type="project" value="UniProtKB-EC"/>
</dbReference>
<dbReference type="Gene3D" id="3.40.47.10">
    <property type="match status" value="1"/>
</dbReference>
<dbReference type="PANTHER" id="PTHR43775:SF37">
    <property type="entry name" value="SI:DKEY-61P9.11"/>
    <property type="match status" value="1"/>
</dbReference>
<evidence type="ECO:0000256" key="31">
    <source>
        <dbReference type="ARBA" id="ARBA00048051"/>
    </source>
</evidence>
<dbReference type="InterPro" id="IPR016036">
    <property type="entry name" value="Malonyl_transacylase_ACP-bd"/>
</dbReference>
<dbReference type="GO" id="GO:0004316">
    <property type="term" value="F:3-oxoacyl-[acyl-carrier-protein] reductase (NADPH) activity"/>
    <property type="evidence" value="ECO:0007669"/>
    <property type="project" value="UniProtKB-EC"/>
</dbReference>
<evidence type="ECO:0000256" key="21">
    <source>
        <dbReference type="ARBA" id="ARBA00047394"/>
    </source>
</evidence>
<evidence type="ECO:0000256" key="33">
    <source>
        <dbReference type="ARBA" id="ARBA00048289"/>
    </source>
</evidence>
<comment type="catalytic activity">
    <reaction evidence="44">
        <text>3-oxododecanoyl-[ACP] + NADPH + H(+) = (3R)-hydroxydodecanoyl-[ACP] + NADP(+)</text>
        <dbReference type="Rhea" id="RHEA:41872"/>
        <dbReference type="Rhea" id="RHEA-COMP:9641"/>
        <dbReference type="Rhea" id="RHEA-COMP:9642"/>
        <dbReference type="ChEBI" id="CHEBI:15378"/>
        <dbReference type="ChEBI" id="CHEBI:57783"/>
        <dbReference type="ChEBI" id="CHEBI:58349"/>
        <dbReference type="ChEBI" id="CHEBI:78469"/>
        <dbReference type="ChEBI" id="CHEBI:78470"/>
    </reaction>
    <physiologicalReaction direction="left-to-right" evidence="44">
        <dbReference type="Rhea" id="RHEA:41873"/>
    </physiologicalReaction>
</comment>
<comment type="catalytic activity">
    <reaction evidence="26">
        <text>dodecanoyl-[ACP] + malonyl-[ACP] + H(+) = 3-oxotetradecanoyl-[ACP] + holo-[ACP] + CO2</text>
        <dbReference type="Rhea" id="RHEA:41884"/>
        <dbReference type="Rhea" id="RHEA-COMP:9623"/>
        <dbReference type="Rhea" id="RHEA-COMP:9644"/>
        <dbReference type="Rhea" id="RHEA-COMP:9645"/>
        <dbReference type="Rhea" id="RHEA-COMP:9685"/>
        <dbReference type="ChEBI" id="CHEBI:15378"/>
        <dbReference type="ChEBI" id="CHEBI:16526"/>
        <dbReference type="ChEBI" id="CHEBI:64479"/>
        <dbReference type="ChEBI" id="CHEBI:65264"/>
        <dbReference type="ChEBI" id="CHEBI:78449"/>
        <dbReference type="ChEBI" id="CHEBI:78473"/>
    </reaction>
    <physiologicalReaction direction="left-to-right" evidence="26">
        <dbReference type="Rhea" id="RHEA:41885"/>
    </physiologicalReaction>
</comment>
<dbReference type="InterPro" id="IPR036291">
    <property type="entry name" value="NAD(P)-bd_dom_sf"/>
</dbReference>
<dbReference type="SUPFAM" id="SSF53901">
    <property type="entry name" value="Thiolase-like"/>
    <property type="match status" value="1"/>
</dbReference>
<comment type="catalytic activity">
    <reaction evidence="36">
        <text>3-oxohexanoyl-[ACP] + NADPH + H(+) = (3R)-hydroxyhexanoyl-[ACP] + NADP(+)</text>
        <dbReference type="Rhea" id="RHEA:41824"/>
        <dbReference type="Rhea" id="RHEA-COMP:9629"/>
        <dbReference type="Rhea" id="RHEA-COMP:9630"/>
        <dbReference type="ChEBI" id="CHEBI:15378"/>
        <dbReference type="ChEBI" id="CHEBI:57783"/>
        <dbReference type="ChEBI" id="CHEBI:58349"/>
        <dbReference type="ChEBI" id="CHEBI:78456"/>
        <dbReference type="ChEBI" id="CHEBI:78457"/>
    </reaction>
    <physiologicalReaction direction="left-to-right" evidence="36">
        <dbReference type="Rhea" id="RHEA:41825"/>
    </physiologicalReaction>
</comment>
<dbReference type="CDD" id="cd00833">
    <property type="entry name" value="PKS"/>
    <property type="match status" value="1"/>
</dbReference>
<dbReference type="InterPro" id="IPR029063">
    <property type="entry name" value="SAM-dependent_MTases_sf"/>
</dbReference>
<dbReference type="Pfam" id="PF00698">
    <property type="entry name" value="Acyl_transf_1"/>
    <property type="match status" value="1"/>
</dbReference>
<evidence type="ECO:0000256" key="27">
    <source>
        <dbReference type="ARBA" id="ARBA00047810"/>
    </source>
</evidence>
<dbReference type="PANTHER" id="PTHR43775">
    <property type="entry name" value="FATTY ACID SYNTHASE"/>
    <property type="match status" value="1"/>
</dbReference>
<dbReference type="InterPro" id="IPR020843">
    <property type="entry name" value="ER"/>
</dbReference>
<dbReference type="GO" id="GO:0004313">
    <property type="term" value="F:[acyl-carrier-protein] S-acetyltransferase activity"/>
    <property type="evidence" value="ECO:0007669"/>
    <property type="project" value="UniProtKB-EC"/>
</dbReference>
<comment type="catalytic activity">
    <reaction evidence="42">
        <text>decanoyl-[ACP] + malonyl-[ACP] + H(+) = 3-oxododecanoyl-[ACP] + holo-[ACP] + CO2</text>
        <dbReference type="Rhea" id="RHEA:41868"/>
        <dbReference type="Rhea" id="RHEA-COMP:9623"/>
        <dbReference type="Rhea" id="RHEA-COMP:9640"/>
        <dbReference type="Rhea" id="RHEA-COMP:9641"/>
        <dbReference type="Rhea" id="RHEA-COMP:9685"/>
        <dbReference type="ChEBI" id="CHEBI:15378"/>
        <dbReference type="ChEBI" id="CHEBI:16526"/>
        <dbReference type="ChEBI" id="CHEBI:64479"/>
        <dbReference type="ChEBI" id="CHEBI:78449"/>
        <dbReference type="ChEBI" id="CHEBI:78468"/>
        <dbReference type="ChEBI" id="CHEBI:78469"/>
    </reaction>
    <physiologicalReaction direction="left-to-right" evidence="42">
        <dbReference type="Rhea" id="RHEA:41869"/>
    </physiologicalReaction>
</comment>
<dbReference type="PROSITE" id="PS52019">
    <property type="entry name" value="PKS_MFAS_DH"/>
    <property type="match status" value="1"/>
</dbReference>
<dbReference type="SMART" id="SM00827">
    <property type="entry name" value="PKS_AT"/>
    <property type="match status" value="1"/>
</dbReference>
<dbReference type="Gene3D" id="1.10.1200.10">
    <property type="entry name" value="ACP-like"/>
    <property type="match status" value="1"/>
</dbReference>
<dbReference type="InterPro" id="IPR013968">
    <property type="entry name" value="PKS_KR"/>
</dbReference>
<comment type="catalytic activity">
    <reaction evidence="15">
        <text>(3R)-hydroxytetradecanoyl-[ACP] = (2E)-tetradecenoyl-[ACP] + H2O</text>
        <dbReference type="Rhea" id="RHEA:41892"/>
        <dbReference type="Rhea" id="RHEA-COMP:9646"/>
        <dbReference type="Rhea" id="RHEA-COMP:9647"/>
        <dbReference type="ChEBI" id="CHEBI:15377"/>
        <dbReference type="ChEBI" id="CHEBI:78474"/>
        <dbReference type="ChEBI" id="CHEBI:78475"/>
    </reaction>
    <physiologicalReaction direction="left-to-right" evidence="15">
        <dbReference type="Rhea" id="RHEA:41893"/>
    </physiologicalReaction>
</comment>
<comment type="catalytic activity">
    <reaction evidence="18">
        <text>(3R)-hydroxybutanoyl-[ACP] = (2E)-butenoyl-[ACP] + H2O</text>
        <dbReference type="Rhea" id="RHEA:41808"/>
        <dbReference type="Rhea" id="RHEA-COMP:9626"/>
        <dbReference type="Rhea" id="RHEA-COMP:9627"/>
        <dbReference type="ChEBI" id="CHEBI:15377"/>
        <dbReference type="ChEBI" id="CHEBI:78451"/>
        <dbReference type="ChEBI" id="CHEBI:78453"/>
    </reaction>
    <physiologicalReaction direction="left-to-right" evidence="18">
        <dbReference type="Rhea" id="RHEA:41809"/>
    </physiologicalReaction>
</comment>
<dbReference type="SUPFAM" id="SSF53335">
    <property type="entry name" value="S-adenosyl-L-methionine-dependent methyltransferases"/>
    <property type="match status" value="1"/>
</dbReference>
<evidence type="ECO:0000256" key="41">
    <source>
        <dbReference type="ARBA" id="ARBA00049019"/>
    </source>
</evidence>
<comment type="catalytic activity">
    <reaction evidence="22">
        <text>a (3R)-hydroxyacyl-[ACP] + NADP(+) = a 3-oxoacyl-[ACP] + NADPH + H(+)</text>
        <dbReference type="Rhea" id="RHEA:17397"/>
        <dbReference type="Rhea" id="RHEA-COMP:9916"/>
        <dbReference type="Rhea" id="RHEA-COMP:9945"/>
        <dbReference type="ChEBI" id="CHEBI:15378"/>
        <dbReference type="ChEBI" id="CHEBI:57783"/>
        <dbReference type="ChEBI" id="CHEBI:58349"/>
        <dbReference type="ChEBI" id="CHEBI:78776"/>
        <dbReference type="ChEBI" id="CHEBI:78827"/>
        <dbReference type="EC" id="1.1.1.100"/>
    </reaction>
    <physiologicalReaction direction="right-to-left" evidence="22">
        <dbReference type="Rhea" id="RHEA:17399"/>
    </physiologicalReaction>
</comment>
<comment type="catalytic activity">
    <reaction evidence="40">
        <text>3-oxotetradecanoyl-[ACP] + NADPH + H(+) = (3R)-hydroxytetradecanoyl-[ACP] + NADP(+)</text>
        <dbReference type="Rhea" id="RHEA:41888"/>
        <dbReference type="Rhea" id="RHEA-COMP:9645"/>
        <dbReference type="Rhea" id="RHEA-COMP:9646"/>
        <dbReference type="ChEBI" id="CHEBI:15378"/>
        <dbReference type="ChEBI" id="CHEBI:57783"/>
        <dbReference type="ChEBI" id="CHEBI:58349"/>
        <dbReference type="ChEBI" id="CHEBI:78473"/>
        <dbReference type="ChEBI" id="CHEBI:78474"/>
    </reaction>
    <physiologicalReaction direction="left-to-right" evidence="40">
        <dbReference type="Rhea" id="RHEA:41889"/>
    </physiologicalReaction>
</comment>
<dbReference type="GO" id="GO:0141148">
    <property type="term" value="F:enoyl-[acyl-carrier-protein] reductase (NADPH) activity"/>
    <property type="evidence" value="ECO:0007669"/>
    <property type="project" value="UniProtKB-EC"/>
</dbReference>
<dbReference type="EMBL" id="KL197718">
    <property type="protein sequence ID" value="KDQ58084.1"/>
    <property type="molecule type" value="Genomic_DNA"/>
</dbReference>
<evidence type="ECO:0000256" key="42">
    <source>
        <dbReference type="ARBA" id="ARBA00049109"/>
    </source>
</evidence>
<comment type="function">
    <text evidence="19">Fatty acid synthetase is a multifunctional enzyme that catalyzes the de novo biosynthesis of long-chain saturated fatty acids starting from acetyl-CoA and malonyl-CoA in the presence of NADPH. This multifunctional protein contains 7 catalytic activities and a site for the binding of the prosthetic group 4'-phosphopantetheine of the acyl carrier protein ([ACP]) domain.</text>
</comment>
<dbReference type="InterPro" id="IPR049900">
    <property type="entry name" value="PKS_mFAS_DH"/>
</dbReference>
<evidence type="ECO:0000256" key="51">
    <source>
        <dbReference type="SAM" id="MobiDB-lite"/>
    </source>
</evidence>
<dbReference type="InterPro" id="IPR013217">
    <property type="entry name" value="Methyltransf_12"/>
</dbReference>
<dbReference type="Pfam" id="PF00109">
    <property type="entry name" value="ketoacyl-synt"/>
    <property type="match status" value="1"/>
</dbReference>
<comment type="catalytic activity">
    <reaction evidence="45">
        <text>3-oxohexadecanoyl-[ACP] + NADPH + H(+) = (3R)-hydroxyhexadecanoyl-[ACP] + NADP(+)</text>
        <dbReference type="Rhea" id="RHEA:41904"/>
        <dbReference type="Rhea" id="RHEA-COMP:9649"/>
        <dbReference type="Rhea" id="RHEA-COMP:9650"/>
        <dbReference type="ChEBI" id="CHEBI:15378"/>
        <dbReference type="ChEBI" id="CHEBI:57783"/>
        <dbReference type="ChEBI" id="CHEBI:58349"/>
        <dbReference type="ChEBI" id="CHEBI:78478"/>
        <dbReference type="ChEBI" id="CHEBI:78480"/>
    </reaction>
    <physiologicalReaction direction="left-to-right" evidence="45">
        <dbReference type="Rhea" id="RHEA:41905"/>
    </physiologicalReaction>
</comment>
<evidence type="ECO:0000256" key="39">
    <source>
        <dbReference type="ARBA" id="ARBA00048704"/>
    </source>
</evidence>
<evidence type="ECO:0000256" key="8">
    <source>
        <dbReference type="ARBA" id="ARBA00023239"/>
    </source>
</evidence>
<evidence type="ECO:0000256" key="2">
    <source>
        <dbReference type="ARBA" id="ARBA00022450"/>
    </source>
</evidence>
<evidence type="ECO:0000256" key="24">
    <source>
        <dbReference type="ARBA" id="ARBA00047451"/>
    </source>
</evidence>
<accession>A0A067PTN1</accession>
<comment type="catalytic activity">
    <reaction evidence="49">
        <text>octanoyl-[ACP] + malonyl-[ACP] + H(+) = 3-oxodecanoyl-[ACP] + holo-[ACP] + CO2</text>
        <dbReference type="Rhea" id="RHEA:41852"/>
        <dbReference type="Rhea" id="RHEA-COMP:9623"/>
        <dbReference type="Rhea" id="RHEA-COMP:9636"/>
        <dbReference type="Rhea" id="RHEA-COMP:9637"/>
        <dbReference type="Rhea" id="RHEA-COMP:9685"/>
        <dbReference type="ChEBI" id="CHEBI:15378"/>
        <dbReference type="ChEBI" id="CHEBI:16526"/>
        <dbReference type="ChEBI" id="CHEBI:64479"/>
        <dbReference type="ChEBI" id="CHEBI:78449"/>
        <dbReference type="ChEBI" id="CHEBI:78463"/>
        <dbReference type="ChEBI" id="CHEBI:78464"/>
    </reaction>
    <physiologicalReaction direction="left-to-right" evidence="49">
        <dbReference type="Rhea" id="RHEA:41853"/>
    </physiologicalReaction>
</comment>
<dbReference type="PROSITE" id="PS00012">
    <property type="entry name" value="PHOSPHOPANTETHEINE"/>
    <property type="match status" value="1"/>
</dbReference>
<name>A0A067PTN1_9AGAM</name>
<comment type="catalytic activity">
    <reaction evidence="13">
        <text>(3R)-hydroxydecanoyl-[ACP] = (2E)-decenoyl-[ACP] + H2O</text>
        <dbReference type="Rhea" id="RHEA:41860"/>
        <dbReference type="Rhea" id="RHEA-COMP:9638"/>
        <dbReference type="Rhea" id="RHEA-COMP:9639"/>
        <dbReference type="ChEBI" id="CHEBI:15377"/>
        <dbReference type="ChEBI" id="CHEBI:78466"/>
        <dbReference type="ChEBI" id="CHEBI:78467"/>
    </reaction>
    <physiologicalReaction direction="left-to-right" evidence="13">
        <dbReference type="Rhea" id="RHEA:41861"/>
    </physiologicalReaction>
</comment>
<evidence type="ECO:0000256" key="6">
    <source>
        <dbReference type="ARBA" id="ARBA00022898"/>
    </source>
</evidence>
<keyword evidence="9" id="KW-0511">Multifunctional enzyme</keyword>
<dbReference type="InterPro" id="IPR009081">
    <property type="entry name" value="PP-bd_ACP"/>
</dbReference>
<dbReference type="CDD" id="cd02440">
    <property type="entry name" value="AdoMet_MTases"/>
    <property type="match status" value="1"/>
</dbReference>
<keyword evidence="4" id="KW-0808">Transferase</keyword>
<feature type="compositionally biased region" description="Low complexity" evidence="51">
    <location>
        <begin position="1583"/>
        <end position="1606"/>
    </location>
</feature>
<comment type="catalytic activity">
    <reaction evidence="16">
        <text>(3R)-hydroxyoctadecanoyl-[ACP] = (2E)-octadecenoyl-[ACP] + H2O</text>
        <dbReference type="Rhea" id="RHEA:41924"/>
        <dbReference type="Rhea" id="RHEA-COMP:9654"/>
        <dbReference type="Rhea" id="RHEA-COMP:9655"/>
        <dbReference type="ChEBI" id="CHEBI:15377"/>
        <dbReference type="ChEBI" id="CHEBI:78488"/>
        <dbReference type="ChEBI" id="CHEBI:78489"/>
    </reaction>
    <physiologicalReaction direction="left-to-right" evidence="16">
        <dbReference type="Rhea" id="RHEA:41925"/>
    </physiologicalReaction>
</comment>
<dbReference type="InterPro" id="IPR016039">
    <property type="entry name" value="Thiolase-like"/>
</dbReference>
<evidence type="ECO:0000256" key="47">
    <source>
        <dbReference type="ARBA" id="ARBA00049449"/>
    </source>
</evidence>
<dbReference type="InterPro" id="IPR001227">
    <property type="entry name" value="Ac_transferase_dom_sf"/>
</dbReference>
<comment type="catalytic activity">
    <reaction evidence="33">
        <text>tetradecanoyl-[ACP] + H2O = tetradecanoate + holo-[ACP] + H(+)</text>
        <dbReference type="Rhea" id="RHEA:30123"/>
        <dbReference type="Rhea" id="RHEA-COMP:9648"/>
        <dbReference type="Rhea" id="RHEA-COMP:9685"/>
        <dbReference type="ChEBI" id="CHEBI:15377"/>
        <dbReference type="ChEBI" id="CHEBI:15378"/>
        <dbReference type="ChEBI" id="CHEBI:30807"/>
        <dbReference type="ChEBI" id="CHEBI:64479"/>
        <dbReference type="ChEBI" id="CHEBI:78477"/>
        <dbReference type="EC" id="3.1.2.14"/>
    </reaction>
    <physiologicalReaction direction="left-to-right" evidence="33">
        <dbReference type="Rhea" id="RHEA:30124"/>
    </physiologicalReaction>
</comment>
<evidence type="ECO:0000256" key="12">
    <source>
        <dbReference type="ARBA" id="ARBA00023373"/>
    </source>
</evidence>
<evidence type="ECO:0000256" key="25">
    <source>
        <dbReference type="ARBA" id="ARBA00047500"/>
    </source>
</evidence>
<evidence type="ECO:0000256" key="45">
    <source>
        <dbReference type="ARBA" id="ARBA00049414"/>
    </source>
</evidence>
<comment type="catalytic activity">
    <reaction evidence="30">
        <text>acetyl-[ACP] + malonyl-[ACP] + H(+) = 3-oxobutanoyl-[ACP] + holo-[ACP] + CO2</text>
        <dbReference type="Rhea" id="RHEA:41800"/>
        <dbReference type="Rhea" id="RHEA-COMP:9621"/>
        <dbReference type="Rhea" id="RHEA-COMP:9623"/>
        <dbReference type="Rhea" id="RHEA-COMP:9625"/>
        <dbReference type="Rhea" id="RHEA-COMP:9685"/>
        <dbReference type="ChEBI" id="CHEBI:15378"/>
        <dbReference type="ChEBI" id="CHEBI:16526"/>
        <dbReference type="ChEBI" id="CHEBI:64479"/>
        <dbReference type="ChEBI" id="CHEBI:78446"/>
        <dbReference type="ChEBI" id="CHEBI:78449"/>
        <dbReference type="ChEBI" id="CHEBI:78450"/>
    </reaction>
    <physiologicalReaction direction="left-to-right" evidence="30">
        <dbReference type="Rhea" id="RHEA:41801"/>
    </physiologicalReaction>
</comment>
<evidence type="ECO:0000256" key="36">
    <source>
        <dbReference type="ARBA" id="ARBA00048571"/>
    </source>
</evidence>
<dbReference type="SUPFAM" id="SSF53474">
    <property type="entry name" value="alpha/beta-Hydrolases"/>
    <property type="match status" value="1"/>
</dbReference>
<comment type="catalytic activity">
    <reaction evidence="41">
        <text>(2E)-octadecenoyl-[ACP] + NADPH + H(+) = octadecanoyl-[ACP] + NADP(+)</text>
        <dbReference type="Rhea" id="RHEA:41928"/>
        <dbReference type="Rhea" id="RHEA-COMP:9655"/>
        <dbReference type="Rhea" id="RHEA-COMP:9656"/>
        <dbReference type="ChEBI" id="CHEBI:15378"/>
        <dbReference type="ChEBI" id="CHEBI:57783"/>
        <dbReference type="ChEBI" id="CHEBI:58349"/>
        <dbReference type="ChEBI" id="CHEBI:78489"/>
        <dbReference type="ChEBI" id="CHEBI:78495"/>
    </reaction>
    <physiologicalReaction direction="left-to-right" evidence="41">
        <dbReference type="Rhea" id="RHEA:41929"/>
    </physiologicalReaction>
</comment>
<feature type="region of interest" description="N-terminal hotdog fold" evidence="50">
    <location>
        <begin position="923"/>
        <end position="1050"/>
    </location>
</feature>
<comment type="catalytic activity">
    <reaction evidence="48">
        <text>(2E)-decenoyl-[ACP] + NADPH + H(+) = decanoyl-[ACP] + NADP(+)</text>
        <dbReference type="Rhea" id="RHEA:41864"/>
        <dbReference type="Rhea" id="RHEA-COMP:9639"/>
        <dbReference type="Rhea" id="RHEA-COMP:9640"/>
        <dbReference type="ChEBI" id="CHEBI:15378"/>
        <dbReference type="ChEBI" id="CHEBI:57783"/>
        <dbReference type="ChEBI" id="CHEBI:58349"/>
        <dbReference type="ChEBI" id="CHEBI:78467"/>
        <dbReference type="ChEBI" id="CHEBI:78468"/>
    </reaction>
    <physiologicalReaction direction="left-to-right" evidence="48">
        <dbReference type="Rhea" id="RHEA:41865"/>
    </physiologicalReaction>
</comment>
<evidence type="ECO:0000256" key="16">
    <source>
        <dbReference type="ARBA" id="ARBA00023399"/>
    </source>
</evidence>
<evidence type="ECO:0000259" key="53">
    <source>
        <dbReference type="PROSITE" id="PS52004"/>
    </source>
</evidence>
<evidence type="ECO:0000256" key="5">
    <source>
        <dbReference type="ARBA" id="ARBA00022799"/>
    </source>
</evidence>
<dbReference type="InterPro" id="IPR014031">
    <property type="entry name" value="Ketoacyl_synth_C"/>
</dbReference>
<dbReference type="InterPro" id="IPR014043">
    <property type="entry name" value="Acyl_transferase_dom"/>
</dbReference>
<dbReference type="GO" id="GO:0006633">
    <property type="term" value="P:fatty acid biosynthetic process"/>
    <property type="evidence" value="ECO:0007669"/>
    <property type="project" value="InterPro"/>
</dbReference>
<dbReference type="PROSITE" id="PS00606">
    <property type="entry name" value="KS3_1"/>
    <property type="match status" value="1"/>
</dbReference>
<dbReference type="InterPro" id="IPR020841">
    <property type="entry name" value="PKS_Beta-ketoAc_synthase_dom"/>
</dbReference>
<comment type="catalytic activity">
    <reaction evidence="21">
        <text>hexanoyl-[ACP] + malonyl-[ACP] + H(+) = 3-oxooctanoyl-[ACP] + holo-[ACP] + CO2</text>
        <dbReference type="Rhea" id="RHEA:41836"/>
        <dbReference type="Rhea" id="RHEA-COMP:9623"/>
        <dbReference type="Rhea" id="RHEA-COMP:9632"/>
        <dbReference type="Rhea" id="RHEA-COMP:9633"/>
        <dbReference type="Rhea" id="RHEA-COMP:9685"/>
        <dbReference type="ChEBI" id="CHEBI:15378"/>
        <dbReference type="ChEBI" id="CHEBI:16526"/>
        <dbReference type="ChEBI" id="CHEBI:64479"/>
        <dbReference type="ChEBI" id="CHEBI:78449"/>
        <dbReference type="ChEBI" id="CHEBI:78459"/>
        <dbReference type="ChEBI" id="CHEBI:78460"/>
    </reaction>
    <physiologicalReaction direction="left-to-right" evidence="21">
        <dbReference type="Rhea" id="RHEA:41837"/>
    </physiologicalReaction>
</comment>
<keyword evidence="2" id="KW-0596">Phosphopantetheine</keyword>
<keyword evidence="56" id="KW-1185">Reference proteome</keyword>
<feature type="domain" description="Carrier" evidence="52">
    <location>
        <begin position="2369"/>
        <end position="2447"/>
    </location>
</feature>
<comment type="catalytic activity">
    <reaction evidence="39">
        <text>hexadecanoyl-[ACP] + H2O = hexadecanoate + holo-[ACP] + H(+)</text>
        <dbReference type="Rhea" id="RHEA:41932"/>
        <dbReference type="Rhea" id="RHEA-COMP:9652"/>
        <dbReference type="Rhea" id="RHEA-COMP:9685"/>
        <dbReference type="ChEBI" id="CHEBI:7896"/>
        <dbReference type="ChEBI" id="CHEBI:15377"/>
        <dbReference type="ChEBI" id="CHEBI:15378"/>
        <dbReference type="ChEBI" id="CHEBI:64479"/>
        <dbReference type="ChEBI" id="CHEBI:78483"/>
        <dbReference type="EC" id="3.1.2.14"/>
    </reaction>
    <physiologicalReaction direction="left-to-right" evidence="39">
        <dbReference type="Rhea" id="RHEA:41933"/>
    </physiologicalReaction>
</comment>
<comment type="catalytic activity">
    <reaction evidence="25">
        <text>(2E)-butenoyl-[ACP] + NADPH + H(+) = butanoyl-[ACP] + NADP(+)</text>
        <dbReference type="Rhea" id="RHEA:41812"/>
        <dbReference type="Rhea" id="RHEA-COMP:9627"/>
        <dbReference type="Rhea" id="RHEA-COMP:9628"/>
        <dbReference type="ChEBI" id="CHEBI:15378"/>
        <dbReference type="ChEBI" id="CHEBI:57783"/>
        <dbReference type="ChEBI" id="CHEBI:58349"/>
        <dbReference type="ChEBI" id="CHEBI:78453"/>
        <dbReference type="ChEBI" id="CHEBI:78454"/>
    </reaction>
    <physiologicalReaction direction="left-to-right" evidence="25">
        <dbReference type="Rhea" id="RHEA:41813"/>
    </physiologicalReaction>
</comment>
<evidence type="ECO:0000256" key="49">
    <source>
        <dbReference type="ARBA" id="ARBA00049533"/>
    </source>
</evidence>
<feature type="domain" description="Ketosynthase family 3 (KS3)" evidence="53">
    <location>
        <begin position="18"/>
        <end position="442"/>
    </location>
</feature>
<dbReference type="GO" id="GO:0019171">
    <property type="term" value="F:(3R)-hydroxyacyl-[acyl-carrier-protein] dehydratase activity"/>
    <property type="evidence" value="ECO:0007669"/>
    <property type="project" value="UniProtKB-EC"/>
</dbReference>
<organism evidence="55 56">
    <name type="scientific">Jaapia argillacea MUCL 33604</name>
    <dbReference type="NCBI Taxonomy" id="933084"/>
    <lineage>
        <taxon>Eukaryota</taxon>
        <taxon>Fungi</taxon>
        <taxon>Dikarya</taxon>
        <taxon>Basidiomycota</taxon>
        <taxon>Agaricomycotina</taxon>
        <taxon>Agaricomycetes</taxon>
        <taxon>Agaricomycetidae</taxon>
        <taxon>Jaapiales</taxon>
        <taxon>Jaapiaceae</taxon>
        <taxon>Jaapia</taxon>
    </lineage>
</organism>
<evidence type="ECO:0000256" key="18">
    <source>
        <dbReference type="ARBA" id="ARBA00023402"/>
    </source>
</evidence>
<dbReference type="PROSITE" id="PS52004">
    <property type="entry name" value="KS3_2"/>
    <property type="match status" value="1"/>
</dbReference>
<dbReference type="InterPro" id="IPR006162">
    <property type="entry name" value="Ppantetheine_attach_site"/>
</dbReference>
<feature type="region of interest" description="Disordered" evidence="51">
    <location>
        <begin position="2450"/>
        <end position="2469"/>
    </location>
</feature>
<comment type="catalytic activity">
    <reaction evidence="47">
        <text>butanoyl-[ACP] + malonyl-[ACP] + H(+) = 3-oxohexanoyl-[ACP] + holo-[ACP] + CO2</text>
        <dbReference type="Rhea" id="RHEA:41820"/>
        <dbReference type="Rhea" id="RHEA-COMP:9623"/>
        <dbReference type="Rhea" id="RHEA-COMP:9628"/>
        <dbReference type="Rhea" id="RHEA-COMP:9629"/>
        <dbReference type="Rhea" id="RHEA-COMP:9685"/>
        <dbReference type="ChEBI" id="CHEBI:15378"/>
        <dbReference type="ChEBI" id="CHEBI:16526"/>
        <dbReference type="ChEBI" id="CHEBI:64479"/>
        <dbReference type="ChEBI" id="CHEBI:78449"/>
        <dbReference type="ChEBI" id="CHEBI:78454"/>
        <dbReference type="ChEBI" id="CHEBI:78456"/>
    </reaction>
    <physiologicalReaction direction="left-to-right" evidence="47">
        <dbReference type="Rhea" id="RHEA:41821"/>
    </physiologicalReaction>
</comment>
<dbReference type="SUPFAM" id="SSF55048">
    <property type="entry name" value="Probable ACP-binding domain of malonyl-CoA ACP transacylase"/>
    <property type="match status" value="1"/>
</dbReference>
<comment type="catalytic activity">
    <reaction evidence="10">
        <text>(3R)-hydroxyoctanoyl-[ACP] = (2E)-octenoyl-[ACP] + H2O</text>
        <dbReference type="Rhea" id="RHEA:41844"/>
        <dbReference type="Rhea" id="RHEA-COMP:9634"/>
        <dbReference type="Rhea" id="RHEA-COMP:9635"/>
        <dbReference type="ChEBI" id="CHEBI:15377"/>
        <dbReference type="ChEBI" id="CHEBI:78461"/>
        <dbReference type="ChEBI" id="CHEBI:78462"/>
    </reaction>
    <physiologicalReaction direction="left-to-right" evidence="10">
        <dbReference type="Rhea" id="RHEA:41845"/>
    </physiologicalReaction>
</comment>
<dbReference type="InterPro" id="IPR050091">
    <property type="entry name" value="PKS_NRPS_Biosynth_Enz"/>
</dbReference>
<evidence type="ECO:0000256" key="9">
    <source>
        <dbReference type="ARBA" id="ARBA00023268"/>
    </source>
</evidence>
<evidence type="ECO:0000256" key="46">
    <source>
        <dbReference type="ARBA" id="ARBA00049422"/>
    </source>
</evidence>
<evidence type="ECO:0000256" key="50">
    <source>
        <dbReference type="PROSITE-ProRule" id="PRU01363"/>
    </source>
</evidence>
<comment type="catalytic activity">
    <reaction evidence="31">
        <text>hexadecanoyl-[ACP] + malonyl-[ACP] + H(+) = 3-oxooctadecanoyl-[ACP] + holo-[ACP] + CO2</text>
        <dbReference type="Rhea" id="RHEA:41916"/>
        <dbReference type="Rhea" id="RHEA-COMP:9623"/>
        <dbReference type="Rhea" id="RHEA-COMP:9652"/>
        <dbReference type="Rhea" id="RHEA-COMP:9653"/>
        <dbReference type="Rhea" id="RHEA-COMP:9685"/>
        <dbReference type="ChEBI" id="CHEBI:15378"/>
        <dbReference type="ChEBI" id="CHEBI:16526"/>
        <dbReference type="ChEBI" id="CHEBI:64479"/>
        <dbReference type="ChEBI" id="CHEBI:78449"/>
        <dbReference type="ChEBI" id="CHEBI:78483"/>
        <dbReference type="ChEBI" id="CHEBI:78487"/>
    </reaction>
    <physiologicalReaction direction="left-to-right" evidence="31">
        <dbReference type="Rhea" id="RHEA:41917"/>
    </physiologicalReaction>
</comment>
<evidence type="ECO:0000256" key="22">
    <source>
        <dbReference type="ARBA" id="ARBA00047400"/>
    </source>
</evidence>
<evidence type="ECO:0000256" key="29">
    <source>
        <dbReference type="ARBA" id="ARBA00047953"/>
    </source>
</evidence>
<dbReference type="Gene3D" id="3.40.50.1820">
    <property type="entry name" value="alpha/beta hydrolase"/>
    <property type="match status" value="1"/>
</dbReference>
<comment type="catalytic activity">
    <reaction evidence="29">
        <text>3-oxobutanoyl-[ACP] + NADPH + H(+) = (3R)-hydroxybutanoyl-[ACP] + NADP(+)</text>
        <dbReference type="Rhea" id="RHEA:41804"/>
        <dbReference type="Rhea" id="RHEA-COMP:9625"/>
        <dbReference type="Rhea" id="RHEA-COMP:9626"/>
        <dbReference type="ChEBI" id="CHEBI:15378"/>
        <dbReference type="ChEBI" id="CHEBI:57783"/>
        <dbReference type="ChEBI" id="CHEBI:58349"/>
        <dbReference type="ChEBI" id="CHEBI:78450"/>
        <dbReference type="ChEBI" id="CHEBI:78451"/>
    </reaction>
    <physiologicalReaction direction="left-to-right" evidence="29">
        <dbReference type="Rhea" id="RHEA:41805"/>
    </physiologicalReaction>
</comment>
<dbReference type="Proteomes" id="UP000027265">
    <property type="component" value="Unassembled WGS sequence"/>
</dbReference>
<evidence type="ECO:0000313" key="55">
    <source>
        <dbReference type="EMBL" id="KDQ58084.1"/>
    </source>
</evidence>
<comment type="catalytic activity">
    <reaction evidence="37">
        <text>a 2,3-saturated acyl-[ACP] + NADP(+) = a (2E)-enoyl-[ACP] + NADPH + H(+)</text>
        <dbReference type="Rhea" id="RHEA:22564"/>
        <dbReference type="Rhea" id="RHEA-COMP:9925"/>
        <dbReference type="Rhea" id="RHEA-COMP:9926"/>
        <dbReference type="ChEBI" id="CHEBI:15378"/>
        <dbReference type="ChEBI" id="CHEBI:57783"/>
        <dbReference type="ChEBI" id="CHEBI:58349"/>
        <dbReference type="ChEBI" id="CHEBI:78784"/>
        <dbReference type="ChEBI" id="CHEBI:78785"/>
        <dbReference type="EC" id="1.3.1.39"/>
    </reaction>
    <physiologicalReaction direction="right-to-left" evidence="37">
        <dbReference type="Rhea" id="RHEA:22566"/>
    </physiologicalReaction>
</comment>
<comment type="catalytic activity">
    <reaction evidence="27">
        <text>(2E)-hexadecenoyl-[ACP] + NADPH + H(+) = hexadecanoyl-[ACP] + NADP(+)</text>
        <dbReference type="Rhea" id="RHEA:41912"/>
        <dbReference type="Rhea" id="RHEA-COMP:9651"/>
        <dbReference type="Rhea" id="RHEA-COMP:9652"/>
        <dbReference type="ChEBI" id="CHEBI:15378"/>
        <dbReference type="ChEBI" id="CHEBI:57783"/>
        <dbReference type="ChEBI" id="CHEBI:58349"/>
        <dbReference type="ChEBI" id="CHEBI:78481"/>
        <dbReference type="ChEBI" id="CHEBI:78483"/>
    </reaction>
    <physiologicalReaction direction="left-to-right" evidence="27">
        <dbReference type="Rhea" id="RHEA:41913"/>
    </physiologicalReaction>
</comment>
<reference evidence="56" key="1">
    <citation type="journal article" date="2014" name="Proc. Natl. Acad. Sci. U.S.A.">
        <title>Extensive sampling of basidiomycete genomes demonstrates inadequacy of the white-rot/brown-rot paradigm for wood decay fungi.</title>
        <authorList>
            <person name="Riley R."/>
            <person name="Salamov A.A."/>
            <person name="Brown D.W."/>
            <person name="Nagy L.G."/>
            <person name="Floudas D."/>
            <person name="Held B.W."/>
            <person name="Levasseur A."/>
            <person name="Lombard V."/>
            <person name="Morin E."/>
            <person name="Otillar R."/>
            <person name="Lindquist E.A."/>
            <person name="Sun H."/>
            <person name="LaButti K.M."/>
            <person name="Schmutz J."/>
            <person name="Jabbour D."/>
            <person name="Luo H."/>
            <person name="Baker S.E."/>
            <person name="Pisabarro A.G."/>
            <person name="Walton J.D."/>
            <person name="Blanchette R.A."/>
            <person name="Henrissat B."/>
            <person name="Martin F."/>
            <person name="Cullen D."/>
            <person name="Hibbett D.S."/>
            <person name="Grigoriev I.V."/>
        </authorList>
    </citation>
    <scope>NUCLEOTIDE SEQUENCE [LARGE SCALE GENOMIC DNA]</scope>
    <source>
        <strain evidence="56">MUCL 33604</strain>
    </source>
</reference>
<evidence type="ECO:0000256" key="44">
    <source>
        <dbReference type="ARBA" id="ARBA00049263"/>
    </source>
</evidence>
<dbReference type="SMART" id="SM00829">
    <property type="entry name" value="PKS_ER"/>
    <property type="match status" value="1"/>
</dbReference>
<keyword evidence="6" id="KW-0663">Pyridoxal phosphate</keyword>
<feature type="active site" description="Proton donor; for dehydratase activity" evidence="50">
    <location>
        <position position="1126"/>
    </location>
</feature>
<evidence type="ECO:0000256" key="38">
    <source>
        <dbReference type="ARBA" id="ARBA00048691"/>
    </source>
</evidence>
<evidence type="ECO:0000256" key="28">
    <source>
        <dbReference type="ARBA" id="ARBA00047897"/>
    </source>
</evidence>
<dbReference type="STRING" id="933084.A0A067PTN1"/>
<proteinExistence type="predicted"/>
<evidence type="ECO:0000256" key="40">
    <source>
        <dbReference type="ARBA" id="ARBA00048935"/>
    </source>
</evidence>
<evidence type="ECO:0000259" key="54">
    <source>
        <dbReference type="PROSITE" id="PS52019"/>
    </source>
</evidence>